<accession>A0A191ZW10</accession>
<evidence type="ECO:0000313" key="2">
    <source>
        <dbReference type="Proteomes" id="UP000078572"/>
    </source>
</evidence>
<dbReference type="AlphaFoldDB" id="A0A191ZW10"/>
<gene>
    <name evidence="1" type="ORF">A9Y76_07230</name>
</gene>
<dbReference type="Proteomes" id="UP000078572">
    <property type="component" value="Chromosome 1"/>
</dbReference>
<dbReference type="GeneID" id="61525810"/>
<name>A0A191ZW10_9RALS</name>
<dbReference type="EMBL" id="CP016022">
    <property type="protein sequence ID" value="ANJ72271.1"/>
    <property type="molecule type" value="Genomic_DNA"/>
</dbReference>
<keyword evidence="2" id="KW-1185">Reference proteome</keyword>
<organism evidence="1 2">
    <name type="scientific">Ralstonia insidiosa</name>
    <dbReference type="NCBI Taxonomy" id="190721"/>
    <lineage>
        <taxon>Bacteria</taxon>
        <taxon>Pseudomonadati</taxon>
        <taxon>Pseudomonadota</taxon>
        <taxon>Betaproteobacteria</taxon>
        <taxon>Burkholderiales</taxon>
        <taxon>Burkholderiaceae</taxon>
        <taxon>Ralstonia</taxon>
    </lineage>
</organism>
<sequence>MATTKLGTNQQLHELFKRVLDKPEHENKTHEFGDFVFMFSKTSWFIRKGNLETEPINGYLFTVFRKGIAWDPLDEAGEFEYLKCILKYKPTTTLANILNDLKEVTKSDGTCSWFDKSKEPFREQFTKYLNYLELSEKLHDKTEKRTTVKI</sequence>
<protein>
    <submittedName>
        <fullName evidence="1">Uncharacterized protein</fullName>
    </submittedName>
</protein>
<reference evidence="2" key="1">
    <citation type="submission" date="2016-06" db="EMBL/GenBank/DDBJ databases">
        <authorList>
            <person name="Xu Y."/>
            <person name="Nagy A."/>
            <person name="Yan X."/>
            <person name="Kim S.W."/>
            <person name="Haley B."/>
            <person name="Liu N.T."/>
            <person name="Nou X."/>
        </authorList>
    </citation>
    <scope>NUCLEOTIDE SEQUENCE [LARGE SCALE GENOMIC DNA]</scope>
    <source>
        <strain evidence="2">ATCC 49129</strain>
    </source>
</reference>
<evidence type="ECO:0000313" key="1">
    <source>
        <dbReference type="EMBL" id="ANJ72271.1"/>
    </source>
</evidence>
<dbReference type="RefSeq" id="WP_064803085.1">
    <property type="nucleotide sequence ID" value="NZ_CP016022.1"/>
</dbReference>
<proteinExistence type="predicted"/>